<dbReference type="Gene3D" id="3.40.630.10">
    <property type="entry name" value="Zn peptidases"/>
    <property type="match status" value="1"/>
</dbReference>
<sequence>MEVTETLQRTEPTHAWRPDLTLAHEQLAPRLEAFYRDLHAHPELSMQEQQTAAKVAKWLRHAGYEVTEEVGRHGVVGVLRNGPGPTVLLRADMDALPVEEKTGRPDASRVRVKDSHGGTVPVMHACGHDVHITCLMGVAELLAHSQHHWRGTLMMVAQPAEETLEGARAMLRDGLYERFGKPDVALAQHVGPLQVGIVGHHPGASMMASANVRVRIFGKGGHGSQPHLTVDPVVIAAYLVTRLQTIVSREVDITRGGAVISVGSLHAGSRSNVIPDEAVLELTVRTPTDDLQGQLLEAISRMAKAECEAGRSPKPPEIEVMHHTRVMVNDDSYFTRVRSAHAAWFGEDRIIDTGMQSGSEDFPYFDGRVSGESHGATVPLVYWYFGGTSHEAWKRAAGKTLWEKLRNLPPNHSSRFDPSVDSLRFGCESMLLAALACLDEEPKKGAEPRGLH</sequence>
<dbReference type="SUPFAM" id="SSF53187">
    <property type="entry name" value="Zn-dependent exopeptidases"/>
    <property type="match status" value="1"/>
</dbReference>
<accession>A0A540X427</accession>
<dbReference type="GO" id="GO:0016787">
    <property type="term" value="F:hydrolase activity"/>
    <property type="evidence" value="ECO:0007669"/>
    <property type="project" value="UniProtKB-KW"/>
</dbReference>
<feature type="binding site" evidence="2">
    <location>
        <position position="128"/>
    </location>
    <ligand>
        <name>Mn(2+)</name>
        <dbReference type="ChEBI" id="CHEBI:29035"/>
        <label>2</label>
    </ligand>
</feature>
<organism evidence="4 5">
    <name type="scientific">Myxococcus llanfairpwllgwyngyllgogerychwyrndrobwllllantysiliogogogochensis</name>
    <dbReference type="NCBI Taxonomy" id="2590453"/>
    <lineage>
        <taxon>Bacteria</taxon>
        <taxon>Pseudomonadati</taxon>
        <taxon>Myxococcota</taxon>
        <taxon>Myxococcia</taxon>
        <taxon>Myxococcales</taxon>
        <taxon>Cystobacterineae</taxon>
        <taxon>Myxococcaceae</taxon>
        <taxon>Myxococcus</taxon>
    </lineage>
</organism>
<dbReference type="GO" id="GO:0046872">
    <property type="term" value="F:metal ion binding"/>
    <property type="evidence" value="ECO:0007669"/>
    <property type="project" value="UniProtKB-KW"/>
</dbReference>
<reference evidence="4 5" key="1">
    <citation type="submission" date="2019-06" db="EMBL/GenBank/DDBJ databases">
        <authorList>
            <person name="Livingstone P."/>
            <person name="Whitworth D."/>
        </authorList>
    </citation>
    <scope>NUCLEOTIDE SEQUENCE [LARGE SCALE GENOMIC DNA]</scope>
    <source>
        <strain evidence="4 5">AM401</strain>
    </source>
</reference>
<comment type="cofactor">
    <cofactor evidence="2">
        <name>Mn(2+)</name>
        <dbReference type="ChEBI" id="CHEBI:29035"/>
    </cofactor>
    <text evidence="2">The Mn(2+) ion enhances activity.</text>
</comment>
<evidence type="ECO:0000256" key="1">
    <source>
        <dbReference type="ARBA" id="ARBA00022801"/>
    </source>
</evidence>
<comment type="caution">
    <text evidence="4">The sequence shown here is derived from an EMBL/GenBank/DDBJ whole genome shotgun (WGS) entry which is preliminary data.</text>
</comment>
<dbReference type="RefSeq" id="WP_141642321.1">
    <property type="nucleotide sequence ID" value="NZ_VIFM01000031.1"/>
</dbReference>
<dbReference type="Gene3D" id="3.30.70.360">
    <property type="match status" value="1"/>
</dbReference>
<dbReference type="PANTHER" id="PTHR11014">
    <property type="entry name" value="PEPTIDASE M20 FAMILY MEMBER"/>
    <property type="match status" value="1"/>
</dbReference>
<dbReference type="InterPro" id="IPR017439">
    <property type="entry name" value="Amidohydrolase"/>
</dbReference>
<dbReference type="SUPFAM" id="SSF55031">
    <property type="entry name" value="Bacterial exopeptidase dimerisation domain"/>
    <property type="match status" value="1"/>
</dbReference>
<feature type="domain" description="Peptidase M20 dimerisation" evidence="3">
    <location>
        <begin position="209"/>
        <end position="308"/>
    </location>
</feature>
<dbReference type="InterPro" id="IPR011650">
    <property type="entry name" value="Peptidase_M20_dimer"/>
</dbReference>
<dbReference type="Pfam" id="PF07687">
    <property type="entry name" value="M20_dimer"/>
    <property type="match status" value="1"/>
</dbReference>
<dbReference type="PIRSF" id="PIRSF005962">
    <property type="entry name" value="Pept_M20D_amidohydro"/>
    <property type="match status" value="1"/>
</dbReference>
<dbReference type="PANTHER" id="PTHR11014:SF63">
    <property type="entry name" value="METALLOPEPTIDASE, PUTATIVE (AFU_ORTHOLOGUE AFUA_6G09600)-RELATED"/>
    <property type="match status" value="1"/>
</dbReference>
<evidence type="ECO:0000259" key="3">
    <source>
        <dbReference type="Pfam" id="PF07687"/>
    </source>
</evidence>
<name>A0A540X427_9BACT</name>
<dbReference type="EMBL" id="VIFM01000031">
    <property type="protein sequence ID" value="TQF16011.1"/>
    <property type="molecule type" value="Genomic_DNA"/>
</dbReference>
<evidence type="ECO:0000313" key="5">
    <source>
        <dbReference type="Proteomes" id="UP000315369"/>
    </source>
</evidence>
<gene>
    <name evidence="4" type="ORF">FJV41_10595</name>
</gene>
<feature type="binding site" evidence="2">
    <location>
        <position position="126"/>
    </location>
    <ligand>
        <name>Mn(2+)</name>
        <dbReference type="ChEBI" id="CHEBI:29035"/>
        <label>2</label>
    </ligand>
</feature>
<feature type="binding site" evidence="2">
    <location>
        <position position="162"/>
    </location>
    <ligand>
        <name>Mn(2+)</name>
        <dbReference type="ChEBI" id="CHEBI:29035"/>
        <label>2</label>
    </ligand>
</feature>
<dbReference type="InterPro" id="IPR002933">
    <property type="entry name" value="Peptidase_M20"/>
</dbReference>
<protein>
    <submittedName>
        <fullName evidence="4">Amidohydrolase</fullName>
    </submittedName>
</protein>
<dbReference type="AlphaFoldDB" id="A0A540X427"/>
<feature type="binding site" evidence="2">
    <location>
        <position position="189"/>
    </location>
    <ligand>
        <name>Mn(2+)</name>
        <dbReference type="ChEBI" id="CHEBI:29035"/>
        <label>2</label>
    </ligand>
</feature>
<dbReference type="Pfam" id="PF01546">
    <property type="entry name" value="Peptidase_M20"/>
    <property type="match status" value="1"/>
</dbReference>
<dbReference type="NCBIfam" id="TIGR01891">
    <property type="entry name" value="amidohydrolases"/>
    <property type="match status" value="1"/>
</dbReference>
<keyword evidence="1 4" id="KW-0378">Hydrolase</keyword>
<evidence type="ECO:0000313" key="4">
    <source>
        <dbReference type="EMBL" id="TQF16011.1"/>
    </source>
</evidence>
<proteinExistence type="predicted"/>
<dbReference type="InterPro" id="IPR036264">
    <property type="entry name" value="Bact_exopeptidase_dim_dom"/>
</dbReference>
<dbReference type="Proteomes" id="UP000315369">
    <property type="component" value="Unassembled WGS sequence"/>
</dbReference>
<evidence type="ECO:0000256" key="2">
    <source>
        <dbReference type="PIRSR" id="PIRSR005962-1"/>
    </source>
</evidence>
<keyword evidence="2" id="KW-0479">Metal-binding</keyword>
<keyword evidence="2" id="KW-0464">Manganese</keyword>
<keyword evidence="5" id="KW-1185">Reference proteome</keyword>
<dbReference type="OrthoDB" id="9777385at2"/>